<reference evidence="1 2" key="2">
    <citation type="submission" date="2009-03" db="EMBL/GenBank/DDBJ databases">
        <title>Draft genome sequence of Coprococcus comes (ATCC 27758).</title>
        <authorList>
            <person name="Sudarsanam P."/>
            <person name="Ley R."/>
            <person name="Guruge J."/>
            <person name="Turnbaugh P.J."/>
            <person name="Mahowald M."/>
            <person name="Liep D."/>
            <person name="Gordon J."/>
        </authorList>
    </citation>
    <scope>NUCLEOTIDE SEQUENCE [LARGE SCALE GENOMIC DNA]</scope>
    <source>
        <strain evidence="1 2">ATCC 27758</strain>
    </source>
</reference>
<dbReference type="HOGENOM" id="CLU_1238493_0_0_9"/>
<protein>
    <submittedName>
        <fullName evidence="1">Uncharacterized protein</fullName>
    </submittedName>
</protein>
<organism evidence="1 2">
    <name type="scientific">Coprococcus comes ATCC 27758</name>
    <dbReference type="NCBI Taxonomy" id="470146"/>
    <lineage>
        <taxon>Bacteria</taxon>
        <taxon>Bacillati</taxon>
        <taxon>Bacillota</taxon>
        <taxon>Clostridia</taxon>
        <taxon>Lachnospirales</taxon>
        <taxon>Lachnospiraceae</taxon>
        <taxon>Coprococcus</taxon>
    </lineage>
</organism>
<dbReference type="EMBL" id="ABVR01000042">
    <property type="protein sequence ID" value="EEG88936.1"/>
    <property type="molecule type" value="Genomic_DNA"/>
</dbReference>
<comment type="caution">
    <text evidence="1">The sequence shown here is derived from an EMBL/GenBank/DDBJ whole genome shotgun (WGS) entry which is preliminary data.</text>
</comment>
<name>C0BCY5_9FIRM</name>
<dbReference type="AlphaFoldDB" id="C0BCY5"/>
<gene>
    <name evidence="1" type="ORF">COPCOM_03026</name>
</gene>
<sequence>MTDEEAMEALLNSDGYSFPTWTLKLGLPTDEMCLVMSLIASDNAPIPVDVAYISEYLHMDGAVVESSVKELLDRRLVCKKDSYLILDLEMCDHIFDAAATVRQAKVNSDIDEAFCPPIPLVAMRAGEIYSDSSLVSRLVLGFISAWSFAADFCPYCPHDIAKLLGLYDSDVEDAIAFWSDKGLVDRVCGPLFNKERLNVNLVAWNDLYGALDWGEEWEKFGVC</sequence>
<evidence type="ECO:0000313" key="1">
    <source>
        <dbReference type="EMBL" id="EEG88936.1"/>
    </source>
</evidence>
<dbReference type="GeneID" id="92824670"/>
<proteinExistence type="predicted"/>
<accession>C0BCY5</accession>
<dbReference type="RefSeq" id="WP_008370775.1">
    <property type="nucleotide sequence ID" value="NZ_CP102277.1"/>
</dbReference>
<reference evidence="1 2" key="1">
    <citation type="submission" date="2009-02" db="EMBL/GenBank/DDBJ databases">
        <authorList>
            <person name="Fulton L."/>
            <person name="Clifton S."/>
            <person name="Fulton B."/>
            <person name="Xu J."/>
            <person name="Minx P."/>
            <person name="Pepin K.H."/>
            <person name="Johnson M."/>
            <person name="Bhonagiri V."/>
            <person name="Nash W.E."/>
            <person name="Mardis E.R."/>
            <person name="Wilson R.K."/>
        </authorList>
    </citation>
    <scope>NUCLEOTIDE SEQUENCE [LARGE SCALE GENOMIC DNA]</scope>
    <source>
        <strain evidence="1 2">ATCC 27758</strain>
    </source>
</reference>
<dbReference type="Proteomes" id="UP000003793">
    <property type="component" value="Unassembled WGS sequence"/>
</dbReference>
<evidence type="ECO:0000313" key="2">
    <source>
        <dbReference type="Proteomes" id="UP000003793"/>
    </source>
</evidence>